<proteinExistence type="inferred from homology"/>
<evidence type="ECO:0000259" key="7">
    <source>
        <dbReference type="PROSITE" id="PS51192"/>
    </source>
</evidence>
<dbReference type="SMART" id="SM00487">
    <property type="entry name" value="DEXDc"/>
    <property type="match status" value="1"/>
</dbReference>
<dbReference type="NCBIfam" id="TIGR01587">
    <property type="entry name" value="cas3_core"/>
    <property type="match status" value="1"/>
</dbReference>
<dbReference type="EMBL" id="PFMS01000122">
    <property type="protein sequence ID" value="PIZ14839.1"/>
    <property type="molecule type" value="Genomic_DNA"/>
</dbReference>
<feature type="domain" description="Helicase ATP-binding" evidence="7">
    <location>
        <begin position="25"/>
        <end position="205"/>
    </location>
</feature>
<dbReference type="Pfam" id="PF22590">
    <property type="entry name" value="Cas3-like_C_2"/>
    <property type="match status" value="1"/>
</dbReference>
<dbReference type="GO" id="GO:0003724">
    <property type="term" value="F:RNA helicase activity"/>
    <property type="evidence" value="ECO:0007669"/>
    <property type="project" value="TreeGrafter"/>
</dbReference>
<gene>
    <name evidence="8" type="primary">cas3</name>
    <name evidence="8" type="ORF">COY51_07185</name>
</gene>
<dbReference type="Proteomes" id="UP000234145">
    <property type="component" value="Unassembled WGS sequence"/>
</dbReference>
<dbReference type="Gene3D" id="3.40.50.300">
    <property type="entry name" value="P-loop containing nucleotide triphosphate hydrolases"/>
    <property type="match status" value="2"/>
</dbReference>
<dbReference type="InterPro" id="IPR027417">
    <property type="entry name" value="P-loop_NTPase"/>
</dbReference>
<dbReference type="SMART" id="SM00490">
    <property type="entry name" value="HELICc"/>
    <property type="match status" value="1"/>
</dbReference>
<evidence type="ECO:0000256" key="5">
    <source>
        <dbReference type="ARBA" id="ARBA00023118"/>
    </source>
</evidence>
<dbReference type="AlphaFoldDB" id="A0A2H9PAR2"/>
<evidence type="ECO:0000256" key="6">
    <source>
        <dbReference type="ARBA" id="ARBA00038437"/>
    </source>
</evidence>
<keyword evidence="5" id="KW-0051">Antiviral defense</keyword>
<keyword evidence="3" id="KW-0347">Helicase</keyword>
<keyword evidence="1" id="KW-0547">Nucleotide-binding</keyword>
<sequence length="543" mass="62145">MKVELFYKNYFNINIPFEHQLNMWERINAVNFPLLLKSPTGSGKTESVLAPFLSQFVENKFNIAPRMIYVLPMRVLVNNIAERIKNYAKKISPLISVEIQHGDIPNAPFFISDIVVATLDQFLYGFARSSSQVGRHLDIPAGSIASSIIVFDEAHMYRDGFTFSIMKALMEILDKSHIPFVLMTATMPESLEKSLFENISLSDGQRLIGNTSVKSSIKISIENAPLYSNSEVAISDKILKKIKRQKTLIVVNQVKRAQKIYEEVKARLNFTDEQIVLLHSRFTKADRRQHEENALALIPHKEDGKMMVPEGVGIVVSTQVLEAGIDFSAEILLTELAPADSLIQRAGRCARYEEESGEMIIFPVENDKGHLPYEKEHLSKTLEWLQQNKSFDIKNFNKVCFFVDNTLDYQANDYEARNTLIDLYECVLYADEKPSNIQLREGKPITLVVVDTKKGEGKKKEDKIRDVLRKTNIREDSINIDFGVGWKLLKDGILKLRLDFNNEKGEWDFREVKDISPFKYYLLEKENYNKLKGVIPDASSFII</sequence>
<comment type="caution">
    <text evidence="8">The sequence shown here is derived from an EMBL/GenBank/DDBJ whole genome shotgun (WGS) entry which is preliminary data.</text>
</comment>
<organism evidence="8 9">
    <name type="scientific">Candidatus Desantisbacteria bacterium CG_4_10_14_0_8_um_filter_39_17</name>
    <dbReference type="NCBI Taxonomy" id="1974542"/>
    <lineage>
        <taxon>Bacteria</taxon>
        <taxon>Candidatus Desantisiibacteriota</taxon>
    </lineage>
</organism>
<dbReference type="GO" id="GO:0051607">
    <property type="term" value="P:defense response to virus"/>
    <property type="evidence" value="ECO:0007669"/>
    <property type="project" value="UniProtKB-KW"/>
</dbReference>
<dbReference type="InterPro" id="IPR006474">
    <property type="entry name" value="Helicase_Cas3_CRISPR-ass_core"/>
</dbReference>
<protein>
    <submittedName>
        <fullName evidence="8">CRISPR-associated helicase Cas3</fullName>
    </submittedName>
</protein>
<dbReference type="InterPro" id="IPR001650">
    <property type="entry name" value="Helicase_C-like"/>
</dbReference>
<dbReference type="Pfam" id="PF00270">
    <property type="entry name" value="DEAD"/>
    <property type="match status" value="1"/>
</dbReference>
<evidence type="ECO:0000256" key="4">
    <source>
        <dbReference type="ARBA" id="ARBA00022840"/>
    </source>
</evidence>
<dbReference type="GO" id="GO:0016787">
    <property type="term" value="F:hydrolase activity"/>
    <property type="evidence" value="ECO:0007669"/>
    <property type="project" value="UniProtKB-KW"/>
</dbReference>
<evidence type="ECO:0000256" key="1">
    <source>
        <dbReference type="ARBA" id="ARBA00022741"/>
    </source>
</evidence>
<reference evidence="9" key="1">
    <citation type="submission" date="2017-09" db="EMBL/GenBank/DDBJ databases">
        <title>Depth-based differentiation of microbial function through sediment-hosted aquifers and enrichment of novel symbionts in the deep terrestrial subsurface.</title>
        <authorList>
            <person name="Probst A.J."/>
            <person name="Ladd B."/>
            <person name="Jarett J.K."/>
            <person name="Geller-Mcgrath D.E."/>
            <person name="Sieber C.M.K."/>
            <person name="Emerson J.B."/>
            <person name="Anantharaman K."/>
            <person name="Thomas B.C."/>
            <person name="Malmstrom R."/>
            <person name="Stieglmeier M."/>
            <person name="Klingl A."/>
            <person name="Woyke T."/>
            <person name="Ryan C.M."/>
            <person name="Banfield J.F."/>
        </authorList>
    </citation>
    <scope>NUCLEOTIDE SEQUENCE [LARGE SCALE GENOMIC DNA]</scope>
</reference>
<evidence type="ECO:0000256" key="3">
    <source>
        <dbReference type="ARBA" id="ARBA00022806"/>
    </source>
</evidence>
<dbReference type="InterPro" id="IPR014001">
    <property type="entry name" value="Helicase_ATP-bd"/>
</dbReference>
<dbReference type="SUPFAM" id="SSF52540">
    <property type="entry name" value="P-loop containing nucleoside triphosphate hydrolases"/>
    <property type="match status" value="1"/>
</dbReference>
<accession>A0A2H9PAR2</accession>
<evidence type="ECO:0000313" key="9">
    <source>
        <dbReference type="Proteomes" id="UP000234145"/>
    </source>
</evidence>
<dbReference type="InterPro" id="IPR054712">
    <property type="entry name" value="Cas3-like_dom"/>
</dbReference>
<dbReference type="PANTHER" id="PTHR47959:SF16">
    <property type="entry name" value="CRISPR-ASSOCIATED NUCLEASE_HELICASE CAS3-RELATED"/>
    <property type="match status" value="1"/>
</dbReference>
<dbReference type="GO" id="GO:0005524">
    <property type="term" value="F:ATP binding"/>
    <property type="evidence" value="ECO:0007669"/>
    <property type="project" value="UniProtKB-KW"/>
</dbReference>
<dbReference type="GO" id="GO:0003676">
    <property type="term" value="F:nucleic acid binding"/>
    <property type="evidence" value="ECO:0007669"/>
    <property type="project" value="InterPro"/>
</dbReference>
<dbReference type="PANTHER" id="PTHR47959">
    <property type="entry name" value="ATP-DEPENDENT RNA HELICASE RHLE-RELATED"/>
    <property type="match status" value="1"/>
</dbReference>
<dbReference type="GO" id="GO:0005829">
    <property type="term" value="C:cytosol"/>
    <property type="evidence" value="ECO:0007669"/>
    <property type="project" value="TreeGrafter"/>
</dbReference>
<evidence type="ECO:0000256" key="2">
    <source>
        <dbReference type="ARBA" id="ARBA00022801"/>
    </source>
</evidence>
<dbReference type="PROSITE" id="PS51192">
    <property type="entry name" value="HELICASE_ATP_BIND_1"/>
    <property type="match status" value="1"/>
</dbReference>
<evidence type="ECO:0000313" key="8">
    <source>
        <dbReference type="EMBL" id="PIZ14839.1"/>
    </source>
</evidence>
<dbReference type="InterPro" id="IPR011545">
    <property type="entry name" value="DEAD/DEAH_box_helicase_dom"/>
</dbReference>
<keyword evidence="4" id="KW-0067">ATP-binding</keyword>
<keyword evidence="2" id="KW-0378">Hydrolase</keyword>
<name>A0A2H9PAR2_9BACT</name>
<comment type="similarity">
    <text evidence="6">Belongs to the DEAD box helicase family.</text>
</comment>
<dbReference type="InterPro" id="IPR050079">
    <property type="entry name" value="DEAD_box_RNA_helicase"/>
</dbReference>